<dbReference type="Gene3D" id="2.120.10.30">
    <property type="entry name" value="TolB, C-terminal domain"/>
    <property type="match status" value="1"/>
</dbReference>
<name>A0A9W9NW71_PENCI</name>
<dbReference type="EMBL" id="JAPQKT010000006">
    <property type="protein sequence ID" value="KAJ5227245.1"/>
    <property type="molecule type" value="Genomic_DNA"/>
</dbReference>
<dbReference type="InterPro" id="IPR011042">
    <property type="entry name" value="6-blade_b-propeller_TolB-like"/>
</dbReference>
<dbReference type="InterPro" id="IPR013658">
    <property type="entry name" value="SGL"/>
</dbReference>
<comment type="caution">
    <text evidence="2">The sequence shown here is derived from an EMBL/GenBank/DDBJ whole genome shotgun (WGS) entry which is preliminary data.</text>
</comment>
<reference evidence="2" key="2">
    <citation type="journal article" date="2023" name="IMA Fungus">
        <title>Comparative genomic study of the Penicillium genus elucidates a diverse pangenome and 15 lateral gene transfer events.</title>
        <authorList>
            <person name="Petersen C."/>
            <person name="Sorensen T."/>
            <person name="Nielsen M.R."/>
            <person name="Sondergaard T.E."/>
            <person name="Sorensen J.L."/>
            <person name="Fitzpatrick D.A."/>
            <person name="Frisvad J.C."/>
            <person name="Nielsen K.L."/>
        </authorList>
    </citation>
    <scope>NUCLEOTIDE SEQUENCE</scope>
    <source>
        <strain evidence="2">IBT 23319</strain>
    </source>
</reference>
<organism evidence="2 3">
    <name type="scientific">Penicillium citrinum</name>
    <dbReference type="NCBI Taxonomy" id="5077"/>
    <lineage>
        <taxon>Eukaryota</taxon>
        <taxon>Fungi</taxon>
        <taxon>Dikarya</taxon>
        <taxon>Ascomycota</taxon>
        <taxon>Pezizomycotina</taxon>
        <taxon>Eurotiomycetes</taxon>
        <taxon>Eurotiomycetidae</taxon>
        <taxon>Eurotiales</taxon>
        <taxon>Aspergillaceae</taxon>
        <taxon>Penicillium</taxon>
    </lineage>
</organism>
<dbReference type="InterPro" id="IPR052988">
    <property type="entry name" value="Oryzine_lactonohydrolase"/>
</dbReference>
<evidence type="ECO:0000259" key="1">
    <source>
        <dbReference type="Pfam" id="PF08450"/>
    </source>
</evidence>
<dbReference type="PANTHER" id="PTHR47064:SF2">
    <property type="entry name" value="SMP-30_GLUCONOLACTONASE_LRE-LIKE REGION DOMAIN-CONTAINING PROTEIN-RELATED"/>
    <property type="match status" value="1"/>
</dbReference>
<dbReference type="Proteomes" id="UP001147733">
    <property type="component" value="Unassembled WGS sequence"/>
</dbReference>
<keyword evidence="3" id="KW-1185">Reference proteome</keyword>
<dbReference type="PANTHER" id="PTHR47064">
    <property type="entry name" value="PUTATIVE (AFU_ORTHOLOGUE AFUA_1G08990)-RELATED"/>
    <property type="match status" value="1"/>
</dbReference>
<accession>A0A9W9NW71</accession>
<dbReference type="SUPFAM" id="SSF63829">
    <property type="entry name" value="Calcium-dependent phosphotriesterase"/>
    <property type="match status" value="1"/>
</dbReference>
<gene>
    <name evidence="2" type="ORF">N7469_007251</name>
</gene>
<proteinExistence type="predicted"/>
<protein>
    <recommendedName>
        <fullName evidence="1">SMP-30/Gluconolactonase/LRE-like region domain-containing protein</fullName>
    </recommendedName>
</protein>
<dbReference type="Pfam" id="PF08450">
    <property type="entry name" value="SGL"/>
    <property type="match status" value="1"/>
</dbReference>
<dbReference type="OrthoDB" id="423498at2759"/>
<sequence length="419" mass="46226">MNLDAVPFLSTLGLGDAFSSPLNYLGLNQQPAIVHKAVALNDGNRFLNKPPAGFEQVSLSWVRDNLAVIPGEWEAGEIKTSFYDIKSDDQTFQDSLDVTKSSDFIAWDALFLDVIGPDAKLERIQSFEGEAPTVHEAPAYVPETNELFFSDTKATGWLWAIEVDTLQTRKVETTPPLPNVNGARYHQGQVYLTTNGGSARGIWRLHPRNGTATPVVNNFRGRHLNSPNDLVFDAESNIWFTDPPYGWYQGFPTVQPPEIPTGVYFFNMKTKALNVVSNNVVLMPNGLAFSPDGATLYIADSNSTSGKPMEHHAASLRNVWAFDVNRSLLSNPRLIHHTENGWPDGLQVSRSGYVLVAVFGGVDVVDPETGTLLGKINTPGDIIFNLEKGPCRANDRIWLFTGQNFIYKVTLKEGGRCIS</sequence>
<dbReference type="GeneID" id="81385336"/>
<dbReference type="AlphaFoldDB" id="A0A9W9NW71"/>
<evidence type="ECO:0000313" key="3">
    <source>
        <dbReference type="Proteomes" id="UP001147733"/>
    </source>
</evidence>
<evidence type="ECO:0000313" key="2">
    <source>
        <dbReference type="EMBL" id="KAJ5227245.1"/>
    </source>
</evidence>
<dbReference type="RefSeq" id="XP_056499610.1">
    <property type="nucleotide sequence ID" value="XM_056646169.1"/>
</dbReference>
<reference evidence="2" key="1">
    <citation type="submission" date="2022-11" db="EMBL/GenBank/DDBJ databases">
        <authorList>
            <person name="Petersen C."/>
        </authorList>
    </citation>
    <scope>NUCLEOTIDE SEQUENCE</scope>
    <source>
        <strain evidence="2">IBT 23319</strain>
    </source>
</reference>
<feature type="domain" description="SMP-30/Gluconolactonase/LRE-like region" evidence="1">
    <location>
        <begin position="136"/>
        <end position="383"/>
    </location>
</feature>